<name>A0ABP0CCC6_9PEZI</name>
<keyword evidence="5" id="KW-0479">Metal-binding</keyword>
<evidence type="ECO:0000256" key="9">
    <source>
        <dbReference type="ARBA" id="ARBA00023204"/>
    </source>
</evidence>
<feature type="compositionally biased region" description="Basic and acidic residues" evidence="11">
    <location>
        <begin position="73"/>
        <end position="82"/>
    </location>
</feature>
<evidence type="ECO:0000256" key="7">
    <source>
        <dbReference type="ARBA" id="ARBA00022801"/>
    </source>
</evidence>
<keyword evidence="7" id="KW-0378">Hydrolase</keyword>
<keyword evidence="4" id="KW-0540">Nuclease</keyword>
<gene>
    <name evidence="12" type="ORF">SBRCBS47491_007196</name>
</gene>
<comment type="subcellular location">
    <subcellularLocation>
        <location evidence="3">Nucleus</location>
    </subcellularLocation>
</comment>
<keyword evidence="10" id="KW-0539">Nucleus</keyword>
<organism evidence="12 13">
    <name type="scientific">Sporothrix bragantina</name>
    <dbReference type="NCBI Taxonomy" id="671064"/>
    <lineage>
        <taxon>Eukaryota</taxon>
        <taxon>Fungi</taxon>
        <taxon>Dikarya</taxon>
        <taxon>Ascomycota</taxon>
        <taxon>Pezizomycotina</taxon>
        <taxon>Sordariomycetes</taxon>
        <taxon>Sordariomycetidae</taxon>
        <taxon>Ophiostomatales</taxon>
        <taxon>Ophiostomataceae</taxon>
        <taxon>Sporothrix</taxon>
    </lineage>
</organism>
<feature type="region of interest" description="Disordered" evidence="11">
    <location>
        <begin position="53"/>
        <end position="82"/>
    </location>
</feature>
<evidence type="ECO:0000256" key="1">
    <source>
        <dbReference type="ARBA" id="ARBA00001936"/>
    </source>
</evidence>
<dbReference type="SUPFAM" id="SSF56219">
    <property type="entry name" value="DNase I-like"/>
    <property type="match status" value="1"/>
</dbReference>
<dbReference type="InterPro" id="IPR036691">
    <property type="entry name" value="Endo/exonu/phosph_ase_sf"/>
</dbReference>
<reference evidence="12 13" key="1">
    <citation type="submission" date="2024-01" db="EMBL/GenBank/DDBJ databases">
        <authorList>
            <person name="Allen C."/>
            <person name="Tagirdzhanova G."/>
        </authorList>
    </citation>
    <scope>NUCLEOTIDE SEQUENCE [LARGE SCALE GENOMIC DNA]</scope>
</reference>
<dbReference type="EMBL" id="CAWUHC010000079">
    <property type="protein sequence ID" value="CAK7229292.1"/>
    <property type="molecule type" value="Genomic_DNA"/>
</dbReference>
<proteinExistence type="predicted"/>
<keyword evidence="9" id="KW-0234">DNA repair</keyword>
<evidence type="ECO:0000256" key="3">
    <source>
        <dbReference type="ARBA" id="ARBA00004123"/>
    </source>
</evidence>
<protein>
    <recommendedName>
        <fullName evidence="14">Endonuclease/exonuclease/phosphatase domain-containing protein</fullName>
    </recommendedName>
</protein>
<evidence type="ECO:0000256" key="10">
    <source>
        <dbReference type="ARBA" id="ARBA00023242"/>
    </source>
</evidence>
<evidence type="ECO:0000256" key="2">
    <source>
        <dbReference type="ARBA" id="ARBA00001946"/>
    </source>
</evidence>
<dbReference type="Gene3D" id="3.60.10.10">
    <property type="entry name" value="Endonuclease/exonuclease/phosphatase"/>
    <property type="match status" value="1"/>
</dbReference>
<comment type="cofactor">
    <cofactor evidence="1">
        <name>Mn(2+)</name>
        <dbReference type="ChEBI" id="CHEBI:29035"/>
    </cofactor>
</comment>
<sequence length="400" mass="43508">MASCSSSNLPPLPDLGKDVNCKALSWYGFSQKNMFWEEVKLANPADSPPIFVEHGEGNANNASDDIRGQGNAGEDKSERDTSVPDLSFATWNIDAYGYEHAARFRAIMTTIGLEAAFQAPDDTEDPTPSPFGLATTDVIFLQEVSGLGKEALVNCVAVRDYYVSGIHWMFEDVNHPFYNVILLSRNRFTPEYTTDPRMLTLGPVWMVNYPSRFGRYALCCDVTLSALATLRLVNVHLDSLPARPNLRPSQLAIVSKMLKAEGIAAGMVAGDFNPVIPEEDDGSVAANGLTDCWLQLKGTGDDADPGFTWGVSRQERFPPIRMDKVAIVNNNYRDSDGVGDGDGSTGSSKGCVLKAKDTCLLEPTYVKLGMGSRTEGGLEDDEPLVPASDHLGIYMQFGLN</sequence>
<accession>A0ABP0CCC6</accession>
<evidence type="ECO:0000256" key="11">
    <source>
        <dbReference type="SAM" id="MobiDB-lite"/>
    </source>
</evidence>
<comment type="caution">
    <text evidence="12">The sequence shown here is derived from an EMBL/GenBank/DDBJ whole genome shotgun (WGS) entry which is preliminary data.</text>
</comment>
<evidence type="ECO:0008006" key="14">
    <source>
        <dbReference type="Google" id="ProtNLM"/>
    </source>
</evidence>
<dbReference type="PANTHER" id="PTHR15822:SF4">
    <property type="entry name" value="TYROSYL-DNA PHOSPHODIESTERASE 2"/>
    <property type="match status" value="1"/>
</dbReference>
<keyword evidence="8" id="KW-0460">Magnesium</keyword>
<dbReference type="InterPro" id="IPR051547">
    <property type="entry name" value="TDP2-like"/>
</dbReference>
<keyword evidence="6" id="KW-0227">DNA damage</keyword>
<evidence type="ECO:0000256" key="8">
    <source>
        <dbReference type="ARBA" id="ARBA00022842"/>
    </source>
</evidence>
<evidence type="ECO:0000256" key="5">
    <source>
        <dbReference type="ARBA" id="ARBA00022723"/>
    </source>
</evidence>
<evidence type="ECO:0000256" key="6">
    <source>
        <dbReference type="ARBA" id="ARBA00022763"/>
    </source>
</evidence>
<dbReference type="PANTHER" id="PTHR15822">
    <property type="entry name" value="TRAF AND TNF RECEPTOR-ASSOCIATED PROTEIN"/>
    <property type="match status" value="1"/>
</dbReference>
<dbReference type="Proteomes" id="UP001642406">
    <property type="component" value="Unassembled WGS sequence"/>
</dbReference>
<evidence type="ECO:0000256" key="4">
    <source>
        <dbReference type="ARBA" id="ARBA00022722"/>
    </source>
</evidence>
<keyword evidence="13" id="KW-1185">Reference proteome</keyword>
<evidence type="ECO:0000313" key="12">
    <source>
        <dbReference type="EMBL" id="CAK7229292.1"/>
    </source>
</evidence>
<evidence type="ECO:0000313" key="13">
    <source>
        <dbReference type="Proteomes" id="UP001642406"/>
    </source>
</evidence>
<comment type="cofactor">
    <cofactor evidence="2">
        <name>Mg(2+)</name>
        <dbReference type="ChEBI" id="CHEBI:18420"/>
    </cofactor>
</comment>